<feature type="transmembrane region" description="Helical" evidence="6">
    <location>
        <begin position="30"/>
        <end position="53"/>
    </location>
</feature>
<evidence type="ECO:0000256" key="5">
    <source>
        <dbReference type="ARBA" id="ARBA00023136"/>
    </source>
</evidence>
<dbReference type="PANTHER" id="PTHR23505:SF79">
    <property type="entry name" value="PROTEIN SPINSTER"/>
    <property type="match status" value="1"/>
</dbReference>
<dbReference type="InterPro" id="IPR044770">
    <property type="entry name" value="MFS_spinster-like"/>
</dbReference>
<proteinExistence type="predicted"/>
<dbReference type="GO" id="GO:0022857">
    <property type="term" value="F:transmembrane transporter activity"/>
    <property type="evidence" value="ECO:0007669"/>
    <property type="project" value="InterPro"/>
</dbReference>
<organism evidence="9 10">
    <name type="scientific">Sphingomonas trueperi</name>
    <dbReference type="NCBI Taxonomy" id="53317"/>
    <lineage>
        <taxon>Bacteria</taxon>
        <taxon>Pseudomonadati</taxon>
        <taxon>Pseudomonadota</taxon>
        <taxon>Alphaproteobacteria</taxon>
        <taxon>Sphingomonadales</taxon>
        <taxon>Sphingomonadaceae</taxon>
        <taxon>Sphingomonas</taxon>
    </lineage>
</organism>
<evidence type="ECO:0000256" key="6">
    <source>
        <dbReference type="SAM" id="Phobius"/>
    </source>
</evidence>
<keyword evidence="2" id="KW-0813">Transport</keyword>
<evidence type="ECO:0000256" key="4">
    <source>
        <dbReference type="ARBA" id="ARBA00022989"/>
    </source>
</evidence>
<dbReference type="InterPro" id="IPR020846">
    <property type="entry name" value="MFS_dom"/>
</dbReference>
<dbReference type="Proteomes" id="UP000531251">
    <property type="component" value="Unassembled WGS sequence"/>
</dbReference>
<feature type="signal peptide" evidence="7">
    <location>
        <begin position="1"/>
        <end position="20"/>
    </location>
</feature>
<reference evidence="9 10" key="1">
    <citation type="submission" date="2020-03" db="EMBL/GenBank/DDBJ databases">
        <title>Genomic Encyclopedia of Type Strains, Phase IV (KMG-IV): sequencing the most valuable type-strain genomes for metagenomic binning, comparative biology and taxonomic classification.</title>
        <authorList>
            <person name="Goeker M."/>
        </authorList>
    </citation>
    <scope>NUCLEOTIDE SEQUENCE [LARGE SCALE GENOMIC DNA]</scope>
    <source>
        <strain evidence="9 10">DSM 7225</strain>
    </source>
</reference>
<keyword evidence="10" id="KW-1185">Reference proteome</keyword>
<sequence>MTGLASALCYTLFSLPIARAADRGSPRQVLLGCVLFWSAMTGLGGLATSFAALTASRFGVAIGEAGAIPAAHALIARRIAPDRRGRALGLFSMGIPLGTMLGFSLGGVVADAHGWRTALLGAGVAGAVLAILLAGLGPTPPLREQGESVPFLKTGRVLLASRAFRWLLLAAVGVGFASAPFYAFAASFLIRVHGFSAAQAGLAFGLLQGGMGLVGTLLGGRDFDRRRSAGNRRLLATPATLFLVAGAAASAALFVPIGWLAIALLVPTMLSFAFMLPGAFGAAHLVAGAGHQAMASSMVLIASGLLGPTLAPMLVGAASDAAGDAGIRHGLRFGLLLVPIASAMTAAAMLVANRHIAGAGKPTMA</sequence>
<comment type="caution">
    <text evidence="9">The sequence shown here is derived from an EMBL/GenBank/DDBJ whole genome shotgun (WGS) entry which is preliminary data.</text>
</comment>
<feature type="transmembrane region" description="Helical" evidence="6">
    <location>
        <begin position="196"/>
        <end position="218"/>
    </location>
</feature>
<gene>
    <name evidence="9" type="ORF">GGR89_000024</name>
</gene>
<comment type="subcellular location">
    <subcellularLocation>
        <location evidence="1">Membrane</location>
        <topology evidence="1">Multi-pass membrane protein</topology>
    </subcellularLocation>
</comment>
<dbReference type="SUPFAM" id="SSF103473">
    <property type="entry name" value="MFS general substrate transporter"/>
    <property type="match status" value="1"/>
</dbReference>
<feature type="domain" description="Major facilitator superfamily (MFS) profile" evidence="8">
    <location>
        <begin position="1"/>
        <end position="355"/>
    </location>
</feature>
<keyword evidence="7" id="KW-0732">Signal</keyword>
<evidence type="ECO:0000256" key="3">
    <source>
        <dbReference type="ARBA" id="ARBA00022692"/>
    </source>
</evidence>
<dbReference type="Pfam" id="PF07690">
    <property type="entry name" value="MFS_1"/>
    <property type="match status" value="1"/>
</dbReference>
<feature type="transmembrane region" description="Helical" evidence="6">
    <location>
        <begin position="115"/>
        <end position="136"/>
    </location>
</feature>
<evidence type="ECO:0000256" key="2">
    <source>
        <dbReference type="ARBA" id="ARBA00022448"/>
    </source>
</evidence>
<accession>A0A7X6BBN2</accession>
<evidence type="ECO:0000313" key="10">
    <source>
        <dbReference type="Proteomes" id="UP000531251"/>
    </source>
</evidence>
<dbReference type="Gene3D" id="1.20.1250.20">
    <property type="entry name" value="MFS general substrate transporter like domains"/>
    <property type="match status" value="1"/>
</dbReference>
<dbReference type="PANTHER" id="PTHR23505">
    <property type="entry name" value="SPINSTER"/>
    <property type="match status" value="1"/>
</dbReference>
<keyword evidence="3 6" id="KW-0812">Transmembrane</keyword>
<feature type="transmembrane region" description="Helical" evidence="6">
    <location>
        <begin position="87"/>
        <end position="109"/>
    </location>
</feature>
<dbReference type="EMBL" id="JAATJB010000001">
    <property type="protein sequence ID" value="NJB95732.1"/>
    <property type="molecule type" value="Genomic_DNA"/>
</dbReference>
<evidence type="ECO:0000256" key="1">
    <source>
        <dbReference type="ARBA" id="ARBA00004141"/>
    </source>
</evidence>
<feature type="chain" id="PRO_5030821466" evidence="7">
    <location>
        <begin position="21"/>
        <end position="365"/>
    </location>
</feature>
<name>A0A7X6BBN2_9SPHN</name>
<dbReference type="InterPro" id="IPR036259">
    <property type="entry name" value="MFS_trans_sf"/>
</dbReference>
<feature type="transmembrane region" description="Helical" evidence="6">
    <location>
        <begin position="331"/>
        <end position="352"/>
    </location>
</feature>
<feature type="transmembrane region" description="Helical" evidence="6">
    <location>
        <begin position="166"/>
        <end position="190"/>
    </location>
</feature>
<feature type="transmembrane region" description="Helical" evidence="6">
    <location>
        <begin position="299"/>
        <end position="319"/>
    </location>
</feature>
<dbReference type="AlphaFoldDB" id="A0A7X6BBN2"/>
<evidence type="ECO:0000259" key="8">
    <source>
        <dbReference type="PROSITE" id="PS50850"/>
    </source>
</evidence>
<keyword evidence="5 6" id="KW-0472">Membrane</keyword>
<evidence type="ECO:0000256" key="7">
    <source>
        <dbReference type="SAM" id="SignalP"/>
    </source>
</evidence>
<evidence type="ECO:0000313" key="9">
    <source>
        <dbReference type="EMBL" id="NJB95732.1"/>
    </source>
</evidence>
<feature type="transmembrane region" description="Helical" evidence="6">
    <location>
        <begin position="239"/>
        <end position="262"/>
    </location>
</feature>
<protein>
    <submittedName>
        <fullName evidence="9">Putative MFS family arabinose efflux permease</fullName>
    </submittedName>
</protein>
<dbReference type="InterPro" id="IPR011701">
    <property type="entry name" value="MFS"/>
</dbReference>
<dbReference type="GO" id="GO:0016020">
    <property type="term" value="C:membrane"/>
    <property type="evidence" value="ECO:0007669"/>
    <property type="project" value="UniProtKB-SubCell"/>
</dbReference>
<feature type="transmembrane region" description="Helical" evidence="6">
    <location>
        <begin position="268"/>
        <end position="287"/>
    </location>
</feature>
<keyword evidence="4 6" id="KW-1133">Transmembrane helix</keyword>
<dbReference type="PROSITE" id="PS50850">
    <property type="entry name" value="MFS"/>
    <property type="match status" value="1"/>
</dbReference>